<gene>
    <name evidence="1" type="ORF">EKH83_00680</name>
</gene>
<reference evidence="1 2" key="1">
    <citation type="submission" date="2018-12" db="EMBL/GenBank/DDBJ databases">
        <title>The Draft Genome Sequence of the Soil Bacterium Pedobacter tournemirensis R1.</title>
        <authorList>
            <person name="He J."/>
        </authorList>
    </citation>
    <scope>NUCLEOTIDE SEQUENCE [LARGE SCALE GENOMIC DNA]</scope>
    <source>
        <strain evidence="1 2">R1</strain>
    </source>
</reference>
<accession>A0A4Q0MG21</accession>
<dbReference type="AlphaFoldDB" id="A0A4Q0MG21"/>
<evidence type="ECO:0000313" key="1">
    <source>
        <dbReference type="EMBL" id="RXF72275.1"/>
    </source>
</evidence>
<comment type="caution">
    <text evidence="1">The sequence shown here is derived from an EMBL/GenBank/DDBJ whole genome shotgun (WGS) entry which is preliminary data.</text>
</comment>
<dbReference type="Proteomes" id="UP000290848">
    <property type="component" value="Unassembled WGS sequence"/>
</dbReference>
<dbReference type="PROSITE" id="PS51257">
    <property type="entry name" value="PROKAR_LIPOPROTEIN"/>
    <property type="match status" value="1"/>
</dbReference>
<proteinExistence type="predicted"/>
<evidence type="ECO:0000313" key="2">
    <source>
        <dbReference type="Proteomes" id="UP000290848"/>
    </source>
</evidence>
<name>A0A4Q0MG21_9SPHI</name>
<organism evidence="1 2">
    <name type="scientific">Arcticibacter tournemirensis</name>
    <dbReference type="NCBI Taxonomy" id="699437"/>
    <lineage>
        <taxon>Bacteria</taxon>
        <taxon>Pseudomonadati</taxon>
        <taxon>Bacteroidota</taxon>
        <taxon>Sphingobacteriia</taxon>
        <taxon>Sphingobacteriales</taxon>
        <taxon>Sphingobacteriaceae</taxon>
        <taxon>Arcticibacter</taxon>
    </lineage>
</organism>
<sequence length="222" mass="25116">MKCNLFLFVSIVILFASCRKDPPVYPDGLLPIDPNADIGAYQPLSKGSFWTYSSTQNDVEYTTTTTLTGNTRVFNSNIFWEGETVAAGAETRMSYYYYGDHQYILKDDDFFEGANTELVYLNDTASVGYSWKQSLTIAEMPARFLGSIKERGITKTVNGRTFKNVIHTTVLLQYQLTGAYETYATYDFYIAKNVGVIETDTMIDMLGVKFESSLMLKDYSIK</sequence>
<protein>
    <submittedName>
        <fullName evidence="1">Uncharacterized protein</fullName>
    </submittedName>
</protein>
<dbReference type="EMBL" id="RXOC01000001">
    <property type="protein sequence ID" value="RXF72275.1"/>
    <property type="molecule type" value="Genomic_DNA"/>
</dbReference>
<dbReference type="RefSeq" id="WP_128767460.1">
    <property type="nucleotide sequence ID" value="NZ_RXOC01000001.1"/>
</dbReference>